<gene>
    <name evidence="3" type="ORF">N478_15365</name>
</gene>
<dbReference type="SUPFAM" id="SSF51735">
    <property type="entry name" value="NAD(P)-binding Rossmann-fold domains"/>
    <property type="match status" value="1"/>
</dbReference>
<dbReference type="EMBL" id="AUXX01000009">
    <property type="protein sequence ID" value="KZN68542.1"/>
    <property type="molecule type" value="Genomic_DNA"/>
</dbReference>
<sequence>MRPVAIITGGSFGIGKAIVEKLQSQNYQVFNLDIEASELGEHRYCDVSQVEQVQKVIQEIIMETGRVDALISNAGKHLSATIEDTDEATLDALFALNVKGAYAAVQAVLPTMKLQQDGKIVFISSDQAHVGKPNSFAYNLTKHALASMAKTTALDYAPFNIRANAVCPGTIETPLFHNAIDKYCAKSGADKALIVAEEGALQPLGRLGQPNEVAALVAFLLSDDAAFITGSLQTIDGGYTAR</sequence>
<organism evidence="3 4">
    <name type="scientific">Pseudoalteromonas luteoviolacea S4060-1</name>
    <dbReference type="NCBI Taxonomy" id="1365257"/>
    <lineage>
        <taxon>Bacteria</taxon>
        <taxon>Pseudomonadati</taxon>
        <taxon>Pseudomonadota</taxon>
        <taxon>Gammaproteobacteria</taxon>
        <taxon>Alteromonadales</taxon>
        <taxon>Pseudoalteromonadaceae</taxon>
        <taxon>Pseudoalteromonas</taxon>
    </lineage>
</organism>
<dbReference type="Gene3D" id="3.40.50.720">
    <property type="entry name" value="NAD(P)-binding Rossmann-like Domain"/>
    <property type="match status" value="1"/>
</dbReference>
<dbReference type="Pfam" id="PF13561">
    <property type="entry name" value="adh_short_C2"/>
    <property type="match status" value="1"/>
</dbReference>
<comment type="similarity">
    <text evidence="1">Belongs to the short-chain dehydrogenases/reductases (SDR) family.</text>
</comment>
<dbReference type="AlphaFoldDB" id="A0A167NNF2"/>
<dbReference type="Proteomes" id="UP000076661">
    <property type="component" value="Unassembled WGS sequence"/>
</dbReference>
<dbReference type="InterPro" id="IPR002347">
    <property type="entry name" value="SDR_fam"/>
</dbReference>
<evidence type="ECO:0000256" key="1">
    <source>
        <dbReference type="ARBA" id="ARBA00006484"/>
    </source>
</evidence>
<protein>
    <submittedName>
        <fullName evidence="3">Oxidoreductase</fullName>
    </submittedName>
</protein>
<dbReference type="PATRIC" id="fig|1365257.3.peg.1484"/>
<dbReference type="PANTHER" id="PTHR24321">
    <property type="entry name" value="DEHYDROGENASES, SHORT CHAIN"/>
    <property type="match status" value="1"/>
</dbReference>
<evidence type="ECO:0000256" key="2">
    <source>
        <dbReference type="ARBA" id="ARBA00023002"/>
    </source>
</evidence>
<dbReference type="RefSeq" id="WP_063380542.1">
    <property type="nucleotide sequence ID" value="NZ_AUXX01000009.1"/>
</dbReference>
<reference evidence="3 4" key="1">
    <citation type="submission" date="2013-07" db="EMBL/GenBank/DDBJ databases">
        <title>Comparative Genomic and Metabolomic Analysis of Twelve Strains of Pseudoalteromonas luteoviolacea.</title>
        <authorList>
            <person name="Vynne N.G."/>
            <person name="Mansson M."/>
            <person name="Gram L."/>
        </authorList>
    </citation>
    <scope>NUCLEOTIDE SEQUENCE [LARGE SCALE GENOMIC DNA]</scope>
    <source>
        <strain evidence="3 4">S4060-1</strain>
    </source>
</reference>
<evidence type="ECO:0000313" key="3">
    <source>
        <dbReference type="EMBL" id="KZN68542.1"/>
    </source>
</evidence>
<dbReference type="InterPro" id="IPR036291">
    <property type="entry name" value="NAD(P)-bd_dom_sf"/>
</dbReference>
<comment type="caution">
    <text evidence="3">The sequence shown here is derived from an EMBL/GenBank/DDBJ whole genome shotgun (WGS) entry which is preliminary data.</text>
</comment>
<dbReference type="FunFam" id="3.40.50.720:FF:000084">
    <property type="entry name" value="Short-chain dehydrogenase reductase"/>
    <property type="match status" value="1"/>
</dbReference>
<proteinExistence type="inferred from homology"/>
<dbReference type="PRINTS" id="PR00081">
    <property type="entry name" value="GDHRDH"/>
</dbReference>
<evidence type="ECO:0000313" key="4">
    <source>
        <dbReference type="Proteomes" id="UP000076661"/>
    </source>
</evidence>
<name>A0A167NNF2_9GAMM</name>
<dbReference type="CDD" id="cd05233">
    <property type="entry name" value="SDR_c"/>
    <property type="match status" value="1"/>
</dbReference>
<dbReference type="PANTHER" id="PTHR24321:SF8">
    <property type="entry name" value="ESTRADIOL 17-BETA-DEHYDROGENASE 8-RELATED"/>
    <property type="match status" value="1"/>
</dbReference>
<dbReference type="PRINTS" id="PR00080">
    <property type="entry name" value="SDRFAMILY"/>
</dbReference>
<keyword evidence="2" id="KW-0560">Oxidoreductase</keyword>
<accession>A0A167NNF2</accession>
<dbReference type="GO" id="GO:0016491">
    <property type="term" value="F:oxidoreductase activity"/>
    <property type="evidence" value="ECO:0007669"/>
    <property type="project" value="UniProtKB-KW"/>
</dbReference>